<evidence type="ECO:0000313" key="6">
    <source>
        <dbReference type="Proteomes" id="UP000280444"/>
    </source>
</evidence>
<keyword evidence="4" id="KW-1133">Transmembrane helix</keyword>
<sequence length="519" mass="55225">MTSNSMSVSIQPMRSPSLGEAPNFCRLLRPVFTRAACLFESAARTVYCERRRGTPRGSPMRRRTIAAIVCLSFILLGIGAYLVASFYRPFASADTELGPISATEAPDLEPQSQPSLHSGQVRQGQEVSAAQVEEAFADIAQLDSEQSWSAWAHVVDAQTGQTLLDEGAQQLHTPASVTKILTAYTAYTHLDENARLATGTSLHGTDLFLWGQGDILLARGEGNPNAVNGHAGVADLAAATLAALKDREIDTVTLRWQGNPFEGPSHLAAWDTQEVGNYEGHVAAFAIDAGRVGVESNAFRSDPEMDVALELAAHLRNGGVEAIVTAEGDAPEGAQEIARVESATLGQQIRLMLHESDNTLADQHCRLAAQAAGVEPSYSGATANITNTMLSAGVEVAGMKLEDCSGLSANDRIAPEAMTGALMKAMNSERADLRDLVRALPWGAWQGTMKRRYEGNEAAGNVQAKTGSLSQVTSLAGIVRTSTGRELVFAVGLDGTADGESYFLRSHIDSFIERLSALS</sequence>
<keyword evidence="4" id="KW-0472">Membrane</keyword>
<dbReference type="InterPro" id="IPR000667">
    <property type="entry name" value="Peptidase_S13"/>
</dbReference>
<dbReference type="Proteomes" id="UP000280444">
    <property type="component" value="Unassembled WGS sequence"/>
</dbReference>
<feature type="region of interest" description="Disordered" evidence="3">
    <location>
        <begin position="101"/>
        <end position="124"/>
    </location>
</feature>
<proteinExistence type="inferred from homology"/>
<feature type="compositionally biased region" description="Polar residues" evidence="3">
    <location>
        <begin position="110"/>
        <end position="124"/>
    </location>
</feature>
<dbReference type="NCBIfam" id="TIGR00666">
    <property type="entry name" value="PBP4"/>
    <property type="match status" value="1"/>
</dbReference>
<keyword evidence="2 5" id="KW-0378">Hydrolase</keyword>
<dbReference type="OrthoDB" id="56883at2"/>
<dbReference type="GO" id="GO:0000270">
    <property type="term" value="P:peptidoglycan metabolic process"/>
    <property type="evidence" value="ECO:0007669"/>
    <property type="project" value="TreeGrafter"/>
</dbReference>
<evidence type="ECO:0000256" key="3">
    <source>
        <dbReference type="SAM" id="MobiDB-lite"/>
    </source>
</evidence>
<keyword evidence="4" id="KW-0812">Transmembrane</keyword>
<evidence type="ECO:0000256" key="4">
    <source>
        <dbReference type="SAM" id="Phobius"/>
    </source>
</evidence>
<dbReference type="PRINTS" id="PR00922">
    <property type="entry name" value="DADACBPTASE3"/>
</dbReference>
<dbReference type="Gene3D" id="3.40.710.10">
    <property type="entry name" value="DD-peptidase/beta-lactamase superfamily"/>
    <property type="match status" value="2"/>
</dbReference>
<dbReference type="AlphaFoldDB" id="A0A3P1SHK6"/>
<feature type="transmembrane region" description="Helical" evidence="4">
    <location>
        <begin position="65"/>
        <end position="87"/>
    </location>
</feature>
<accession>A0A3P1SHK6</accession>
<dbReference type="GO" id="GO:0006508">
    <property type="term" value="P:proteolysis"/>
    <property type="evidence" value="ECO:0007669"/>
    <property type="project" value="InterPro"/>
</dbReference>
<dbReference type="GO" id="GO:0009002">
    <property type="term" value="F:serine-type D-Ala-D-Ala carboxypeptidase activity"/>
    <property type="evidence" value="ECO:0007669"/>
    <property type="project" value="UniProtKB-EC"/>
</dbReference>
<dbReference type="Pfam" id="PF02113">
    <property type="entry name" value="Peptidase_S13"/>
    <property type="match status" value="2"/>
</dbReference>
<dbReference type="SUPFAM" id="SSF56601">
    <property type="entry name" value="beta-lactamase/transpeptidase-like"/>
    <property type="match status" value="1"/>
</dbReference>
<evidence type="ECO:0000256" key="2">
    <source>
        <dbReference type="ARBA" id="ARBA00022801"/>
    </source>
</evidence>
<organism evidence="5 6">
    <name type="scientific">Schaalia canis</name>
    <dbReference type="NCBI Taxonomy" id="100469"/>
    <lineage>
        <taxon>Bacteria</taxon>
        <taxon>Bacillati</taxon>
        <taxon>Actinomycetota</taxon>
        <taxon>Actinomycetes</taxon>
        <taxon>Actinomycetales</taxon>
        <taxon>Actinomycetaceae</taxon>
        <taxon>Schaalia</taxon>
    </lineage>
</organism>
<dbReference type="PANTHER" id="PTHR30023">
    <property type="entry name" value="D-ALANYL-D-ALANINE CARBOXYPEPTIDASE"/>
    <property type="match status" value="1"/>
</dbReference>
<comment type="caution">
    <text evidence="5">The sequence shown here is derived from an EMBL/GenBank/DDBJ whole genome shotgun (WGS) entry which is preliminary data.</text>
</comment>
<evidence type="ECO:0000313" key="5">
    <source>
        <dbReference type="EMBL" id="RRC95802.1"/>
    </source>
</evidence>
<reference evidence="5 6" key="1">
    <citation type="submission" date="2018-11" db="EMBL/GenBank/DDBJ databases">
        <title>Genomes From Bacteria Associated with the Canine Oral Cavity: a Test Case for Automated Genome-Based Taxonomic Assignment.</title>
        <authorList>
            <person name="Coil D.A."/>
            <person name="Jospin G."/>
            <person name="Darling A.E."/>
            <person name="Wallis C."/>
            <person name="Davis I.J."/>
            <person name="Harris S."/>
            <person name="Eisen J.A."/>
            <person name="Holcombe L.J."/>
            <person name="O'Flynn C."/>
        </authorList>
    </citation>
    <scope>NUCLEOTIDE SEQUENCE [LARGE SCALE GENOMIC DNA]</scope>
    <source>
        <strain evidence="5 6">OH770</strain>
    </source>
</reference>
<dbReference type="InterPro" id="IPR012338">
    <property type="entry name" value="Beta-lactam/transpept-like"/>
</dbReference>
<name>A0A3P1SHK6_9ACTO</name>
<gene>
    <name evidence="5" type="primary">dacB</name>
    <name evidence="5" type="ORF">EII11_02720</name>
</gene>
<protein>
    <submittedName>
        <fullName evidence="5">D-alanyl-D-alanine carboxypeptidase/D-alanyl-D-alanine-endopeptidase</fullName>
        <ecNumber evidence="5">3.4.16.4</ecNumber>
    </submittedName>
</protein>
<dbReference type="EC" id="3.4.16.4" evidence="5"/>
<evidence type="ECO:0000256" key="1">
    <source>
        <dbReference type="ARBA" id="ARBA00006096"/>
    </source>
</evidence>
<comment type="similarity">
    <text evidence="1">Belongs to the peptidase S13 family.</text>
</comment>
<dbReference type="PANTHER" id="PTHR30023:SF0">
    <property type="entry name" value="PENICILLIN-SENSITIVE CARBOXYPEPTIDASE A"/>
    <property type="match status" value="1"/>
</dbReference>
<keyword evidence="6" id="KW-1185">Reference proteome</keyword>
<keyword evidence="5" id="KW-0645">Protease</keyword>
<keyword evidence="5" id="KW-0121">Carboxypeptidase</keyword>
<dbReference type="EMBL" id="RQZF01000002">
    <property type="protein sequence ID" value="RRC95802.1"/>
    <property type="molecule type" value="Genomic_DNA"/>
</dbReference>